<sequence>FSLKLLSTMAMAPKRSASHRLILPCVLIWLFHFEATFSILEGIQKAAQAQRISPEKFLENVSGNAGAYQESNKIAGRVDFMNSLKEAMRTKGLHLVISGGSLGTTKILKTMVDQAGDAALLYVDMRLPPVPSSGDVLQCLQAEAKRRWNAKNVPSWFPDAMSVLGAVSAGAAQAVSALLNIKSPEDFVTAFGDAAVAGGQVPVIMIDEANLAFPTHGENGSENAAKREAASKALATLVALTKKVSVILIASDYAFSLGLQGLRFNKYGSLKSIVCPEVEEEPMLEVLKEWGLSQDLAKEFYKNFGGNIFLCHQAIDKLQEQFRMGEENLFHPFNVRGGNACGDLVGDPLTRKHMVNLAEKGWSAIEDGTATEETESQRGARVIAKRNFGAIIEREAPTFLDPALKAAMFRDPNVGRVLLSPTTYARKCIQRMVETMKSSRPQQAGAVWVRQLQQDGKDFEIVGNAFQVKGVLTNVNDLKTAIKKKQEKPNRVMCDADEIDLYSQKDGRWVKEEKMSASLRETDKADCYGFVLPAVPISA</sequence>
<dbReference type="EMBL" id="CAUJNA010000379">
    <property type="protein sequence ID" value="CAJ1376293.1"/>
    <property type="molecule type" value="Genomic_DNA"/>
</dbReference>
<evidence type="ECO:0000313" key="2">
    <source>
        <dbReference type="Proteomes" id="UP001178507"/>
    </source>
</evidence>
<keyword evidence="2" id="KW-1185">Reference proteome</keyword>
<feature type="non-terminal residue" evidence="1">
    <location>
        <position position="539"/>
    </location>
</feature>
<protein>
    <submittedName>
        <fullName evidence="1">Uncharacterized protein</fullName>
    </submittedName>
</protein>
<proteinExistence type="predicted"/>
<reference evidence="1" key="1">
    <citation type="submission" date="2023-08" db="EMBL/GenBank/DDBJ databases">
        <authorList>
            <person name="Chen Y."/>
            <person name="Shah S."/>
            <person name="Dougan E. K."/>
            <person name="Thang M."/>
            <person name="Chan C."/>
        </authorList>
    </citation>
    <scope>NUCLEOTIDE SEQUENCE</scope>
</reference>
<organism evidence="1 2">
    <name type="scientific">Effrenium voratum</name>
    <dbReference type="NCBI Taxonomy" id="2562239"/>
    <lineage>
        <taxon>Eukaryota</taxon>
        <taxon>Sar</taxon>
        <taxon>Alveolata</taxon>
        <taxon>Dinophyceae</taxon>
        <taxon>Suessiales</taxon>
        <taxon>Symbiodiniaceae</taxon>
        <taxon>Effrenium</taxon>
    </lineage>
</organism>
<name>A0AA36HY70_9DINO</name>
<comment type="caution">
    <text evidence="1">The sequence shown here is derived from an EMBL/GenBank/DDBJ whole genome shotgun (WGS) entry which is preliminary data.</text>
</comment>
<dbReference type="AlphaFoldDB" id="A0AA36HY70"/>
<dbReference type="Proteomes" id="UP001178507">
    <property type="component" value="Unassembled WGS sequence"/>
</dbReference>
<gene>
    <name evidence="1" type="ORF">EVOR1521_LOCUS5388</name>
</gene>
<evidence type="ECO:0000313" key="1">
    <source>
        <dbReference type="EMBL" id="CAJ1376293.1"/>
    </source>
</evidence>
<accession>A0AA36HY70</accession>